<evidence type="ECO:0000313" key="1">
    <source>
        <dbReference type="EMBL" id="GIJ14091.1"/>
    </source>
</evidence>
<evidence type="ECO:0000313" key="2">
    <source>
        <dbReference type="Proteomes" id="UP000647860"/>
    </source>
</evidence>
<dbReference type="EMBL" id="BOPA01000007">
    <property type="protein sequence ID" value="GIJ14091.1"/>
    <property type="molecule type" value="Genomic_DNA"/>
</dbReference>
<name>A0ABQ4I8H9_9ACTN</name>
<reference evidence="1 2" key="1">
    <citation type="submission" date="2021-01" db="EMBL/GenBank/DDBJ databases">
        <title>Whole genome shotgun sequence of Verrucosispora gifhornensis NBRC 16317.</title>
        <authorList>
            <person name="Komaki H."/>
            <person name="Tamura T."/>
        </authorList>
    </citation>
    <scope>NUCLEOTIDE SEQUENCE [LARGE SCALE GENOMIC DNA]</scope>
    <source>
        <strain evidence="1 2">NBRC 16317</strain>
    </source>
</reference>
<comment type="caution">
    <text evidence="1">The sequence shown here is derived from an EMBL/GenBank/DDBJ whole genome shotgun (WGS) entry which is preliminary data.</text>
</comment>
<accession>A0ABQ4I8H9</accession>
<gene>
    <name evidence="1" type="ORF">Vgi01_07750</name>
</gene>
<organism evidence="1 2">
    <name type="scientific">Micromonospora gifhornensis</name>
    <dbReference type="NCBI Taxonomy" id="84594"/>
    <lineage>
        <taxon>Bacteria</taxon>
        <taxon>Bacillati</taxon>
        <taxon>Actinomycetota</taxon>
        <taxon>Actinomycetes</taxon>
        <taxon>Micromonosporales</taxon>
        <taxon>Micromonosporaceae</taxon>
        <taxon>Micromonospora</taxon>
    </lineage>
</organism>
<proteinExistence type="predicted"/>
<sequence length="105" mass="10918">MPRKVTRGREEPEGGVTAAMTGIGWVFGYGMVTPVSPLALAARNRVAFRSGAGPAPEGLFVVVLSSPSGGVHRDGQAYAPVTSAELWSLSFSLRGGRPRDATDCS</sequence>
<dbReference type="Proteomes" id="UP000647860">
    <property type="component" value="Unassembled WGS sequence"/>
</dbReference>
<protein>
    <submittedName>
        <fullName evidence="1">Uncharacterized protein</fullName>
    </submittedName>
</protein>
<keyword evidence="2" id="KW-1185">Reference proteome</keyword>